<dbReference type="InterPro" id="IPR009309">
    <property type="entry name" value="IreB"/>
</dbReference>
<dbReference type="Proteomes" id="UP000758611">
    <property type="component" value="Unassembled WGS sequence"/>
</dbReference>
<gene>
    <name evidence="3" type="ORF">HXM94_02120</name>
    <name evidence="5" type="ORF">NM222_04960</name>
    <name evidence="4" type="ORF">NND69_04920</name>
    <name evidence="2" type="ORF">NW74_03060</name>
</gene>
<protein>
    <submittedName>
        <fullName evidence="3">IreB family regulatory phosphoprotein</fullName>
    </submittedName>
</protein>
<proteinExistence type="inferred from homology"/>
<dbReference type="EMBL" id="JABZRE010000004">
    <property type="protein sequence ID" value="MBF1306575.1"/>
    <property type="molecule type" value="Genomic_DNA"/>
</dbReference>
<accession>A0A0B4S0K0</accession>
<dbReference type="Pfam" id="PF06135">
    <property type="entry name" value="IreB"/>
    <property type="match status" value="1"/>
</dbReference>
<evidence type="ECO:0000256" key="1">
    <source>
        <dbReference type="ARBA" id="ARBA00010888"/>
    </source>
</evidence>
<organism evidence="2 6">
    <name type="scientific">Parvimonas micra</name>
    <dbReference type="NCBI Taxonomy" id="33033"/>
    <lineage>
        <taxon>Bacteria</taxon>
        <taxon>Bacillati</taxon>
        <taxon>Bacillota</taxon>
        <taxon>Tissierellia</taxon>
        <taxon>Tissierellales</taxon>
        <taxon>Peptoniphilaceae</taxon>
        <taxon>Parvimonas</taxon>
    </lineage>
</organism>
<dbReference type="GeneID" id="93384239"/>
<keyword evidence="6" id="KW-1185">Reference proteome</keyword>
<evidence type="ECO:0000313" key="6">
    <source>
        <dbReference type="Proteomes" id="UP000031386"/>
    </source>
</evidence>
<evidence type="ECO:0000313" key="5">
    <source>
        <dbReference type="EMBL" id="WBB30332.1"/>
    </source>
</evidence>
<sequence length="83" mass="9703">MSNEFNETMRIEIPNDKKSIKEIIKIVYSALEIKGYNPKNQIIGYILSGDPTYITSYNNARGLIRQVSRDEILEEFLENYIKD</sequence>
<dbReference type="RefSeq" id="WP_004833580.1">
    <property type="nucleotide sequence ID" value="NZ_BHYQ01000003.1"/>
</dbReference>
<evidence type="ECO:0000313" key="2">
    <source>
        <dbReference type="EMBL" id="AIZ36387.1"/>
    </source>
</evidence>
<reference evidence="3" key="2">
    <citation type="submission" date="2020-04" db="EMBL/GenBank/DDBJ databases">
        <title>Deep metagenomics examines the oral microbiome during advanced dental caries in children, revealing novel taxa and co-occurrences with host molecules.</title>
        <authorList>
            <person name="Baker J.L."/>
            <person name="Morton J.T."/>
            <person name="Dinis M."/>
            <person name="Alvarez R."/>
            <person name="Tran N.C."/>
            <person name="Knight R."/>
            <person name="Edlund A."/>
        </authorList>
    </citation>
    <scope>NUCLEOTIDE SEQUENCE</scope>
    <source>
        <strain evidence="3">JCVI_23_bin.11</strain>
    </source>
</reference>
<dbReference type="EMBL" id="CP009761">
    <property type="protein sequence ID" value="AIZ36387.1"/>
    <property type="molecule type" value="Genomic_DNA"/>
</dbReference>
<dbReference type="Proteomes" id="UP001210690">
    <property type="component" value="Chromosome"/>
</dbReference>
<reference evidence="2 6" key="1">
    <citation type="submission" date="2014-10" db="EMBL/GenBank/DDBJ databases">
        <title>Complete genome sequence of Parvimonas micra KCOM 1535 (= ChDC B708).</title>
        <authorList>
            <person name="Kook J.-K."/>
            <person name="Park S.-N."/>
            <person name="Lim Y.K."/>
            <person name="Roh H."/>
        </authorList>
    </citation>
    <scope>NUCLEOTIDE SEQUENCE [LARGE SCALE GENOMIC DNA]</scope>
    <source>
        <strain evidence="2">KCOM 1535</strain>
        <strain evidence="6">KCOM 1535 / ChDC B708</strain>
    </source>
</reference>
<evidence type="ECO:0000313" key="4">
    <source>
        <dbReference type="EMBL" id="MCZ7407710.1"/>
    </source>
</evidence>
<dbReference type="EMBL" id="CP101412">
    <property type="protein sequence ID" value="WBB30332.1"/>
    <property type="molecule type" value="Genomic_DNA"/>
</dbReference>
<evidence type="ECO:0000313" key="3">
    <source>
        <dbReference type="EMBL" id="MBF1306575.1"/>
    </source>
</evidence>
<reference evidence="4" key="3">
    <citation type="submission" date="2022-07" db="EMBL/GenBank/DDBJ databases">
        <title>Parvimonas micra travels from the subgingival sulcus of the human oral cavity to the colorectal adenocarcinoma.</title>
        <authorList>
            <person name="Conde-Perez K."/>
            <person name="Buetas E."/>
            <person name="Aja-Macaya P."/>
            <person name="Martin-De Arribas E."/>
            <person name="Iglesias-Corras I."/>
            <person name="Trigo-Tasende N."/>
            <person name="Nasser-Ali M."/>
            <person name="Estevez L.S."/>
            <person name="Rumbo-Feal S."/>
            <person name="Otero-Alen B."/>
            <person name="Noguera J.F."/>
            <person name="Concha A."/>
            <person name="Pardinas-Lopez S."/>
            <person name="Carda-Dieguez M."/>
            <person name="Gomez-Randulfe I."/>
            <person name="Martinez-Lago N."/>
            <person name="Ladra S."/>
            <person name="Aparicio L.A."/>
            <person name="Bou G."/>
            <person name="Mira A."/>
            <person name="Vallejo J.A."/>
            <person name="Poza M."/>
        </authorList>
    </citation>
    <scope>NUCLEOTIDE SEQUENCE</scope>
    <source>
        <strain evidence="5">PM102KC-G-1</strain>
        <strain evidence="4">PM79KC-AC-4</strain>
    </source>
</reference>
<dbReference type="EMBL" id="JANDZV010000003">
    <property type="protein sequence ID" value="MCZ7407710.1"/>
    <property type="molecule type" value="Genomic_DNA"/>
</dbReference>
<dbReference type="PANTHER" id="PTHR40067:SF1">
    <property type="entry name" value="UPF0297 PROTEIN YRZL"/>
    <property type="match status" value="1"/>
</dbReference>
<dbReference type="STRING" id="33033.NW74_03060"/>
<name>A0A0B4S0K0_9FIRM</name>
<dbReference type="Proteomes" id="UP000031386">
    <property type="component" value="Chromosome"/>
</dbReference>
<comment type="similarity">
    <text evidence="1">Belongs to the UPF0297 family.</text>
</comment>
<dbReference type="NCBIfam" id="NF003997">
    <property type="entry name" value="PRK05473.1"/>
    <property type="match status" value="1"/>
</dbReference>
<dbReference type="AlphaFoldDB" id="A0A0B4S0K0"/>
<dbReference type="Proteomes" id="UP001141458">
    <property type="component" value="Unassembled WGS sequence"/>
</dbReference>
<dbReference type="OrthoDB" id="9796303at2"/>
<dbReference type="PANTHER" id="PTHR40067">
    <property type="entry name" value="UPF0297 PROTEIN YRZL"/>
    <property type="match status" value="1"/>
</dbReference>
<dbReference type="KEGG" id="pmic:NW74_03060"/>